<dbReference type="AlphaFoldDB" id="A0A7L5E4L0"/>
<reference evidence="2 3" key="1">
    <citation type="submission" date="2020-04" db="EMBL/GenBank/DDBJ databases">
        <title>Genome sequencing of novel species.</title>
        <authorList>
            <person name="Heo J."/>
            <person name="Kim S.-J."/>
            <person name="Kim J.-S."/>
            <person name="Hong S.-B."/>
            <person name="Kwon S.-W."/>
        </authorList>
    </citation>
    <scope>NUCLEOTIDE SEQUENCE [LARGE SCALE GENOMIC DNA]</scope>
    <source>
        <strain evidence="2 3">F39-2</strain>
    </source>
</reference>
<keyword evidence="1" id="KW-1133">Transmembrane helix</keyword>
<feature type="transmembrane region" description="Helical" evidence="1">
    <location>
        <begin position="313"/>
        <end position="331"/>
    </location>
</feature>
<gene>
    <name evidence="2" type="ORF">HH214_17495</name>
</gene>
<feature type="transmembrane region" description="Helical" evidence="1">
    <location>
        <begin position="104"/>
        <end position="121"/>
    </location>
</feature>
<organism evidence="2 3">
    <name type="scientific">Mucilaginibacter robiniae</name>
    <dbReference type="NCBI Taxonomy" id="2728022"/>
    <lineage>
        <taxon>Bacteria</taxon>
        <taxon>Pseudomonadati</taxon>
        <taxon>Bacteroidota</taxon>
        <taxon>Sphingobacteriia</taxon>
        <taxon>Sphingobacteriales</taxon>
        <taxon>Sphingobacteriaceae</taxon>
        <taxon>Mucilaginibacter</taxon>
    </lineage>
</organism>
<sequence length="349" mass="40026">MIFAVLVFSHLTTLGDTFAYLNSPLIFSSKIFYSSTALMLFTGALFKAVFKADVLACIPLMLLSFYGVYYVVDRLNLYKLSGIIILLVSMPNFGVWTSIHGKEAIGCFFSGVIAVMIIKKLNGKYKLKFIDYFALYLCAMFKPQYLIYIIQALIFIELVNRLTDKRYLPFVLGCIIFFLNIVVLYFFRDFIDVLAKGMAANFNYNDPNLAKSTRSDAPWLVPYGFFKTAPYGMFIAFFGPTLSEMIAKPTHLLSGIESIIMIVCFIVLLIPRLTYNLNTFRFNPTVFVAYFIIFAGILFMQYPFGFLNPGSAIRYRCNFYLLFVMLLLQLFSKSSDKRYVEPYQLLINT</sequence>
<dbReference type="RefSeq" id="WP_169609801.1">
    <property type="nucleotide sequence ID" value="NZ_CP051682.1"/>
</dbReference>
<protein>
    <recommendedName>
        <fullName evidence="4">Glycosyltransferase RgtA/B/C/D-like domain-containing protein</fullName>
    </recommendedName>
</protein>
<name>A0A7L5E4L0_9SPHI</name>
<evidence type="ECO:0000313" key="3">
    <source>
        <dbReference type="Proteomes" id="UP000503278"/>
    </source>
</evidence>
<feature type="transmembrane region" description="Helical" evidence="1">
    <location>
        <begin position="54"/>
        <end position="72"/>
    </location>
</feature>
<evidence type="ECO:0008006" key="4">
    <source>
        <dbReference type="Google" id="ProtNLM"/>
    </source>
</evidence>
<proteinExistence type="predicted"/>
<dbReference type="KEGG" id="mrob:HH214_17495"/>
<keyword evidence="1" id="KW-0472">Membrane</keyword>
<keyword evidence="1" id="KW-0812">Transmembrane</keyword>
<evidence type="ECO:0000256" key="1">
    <source>
        <dbReference type="SAM" id="Phobius"/>
    </source>
</evidence>
<dbReference type="Proteomes" id="UP000503278">
    <property type="component" value="Chromosome"/>
</dbReference>
<feature type="transmembrane region" description="Helical" evidence="1">
    <location>
        <begin position="282"/>
        <end position="301"/>
    </location>
</feature>
<keyword evidence="3" id="KW-1185">Reference proteome</keyword>
<dbReference type="EMBL" id="CP051682">
    <property type="protein sequence ID" value="QJD97538.1"/>
    <property type="molecule type" value="Genomic_DNA"/>
</dbReference>
<evidence type="ECO:0000313" key="2">
    <source>
        <dbReference type="EMBL" id="QJD97538.1"/>
    </source>
</evidence>
<feature type="transmembrane region" description="Helical" evidence="1">
    <location>
        <begin position="252"/>
        <end position="270"/>
    </location>
</feature>
<feature type="transmembrane region" description="Helical" evidence="1">
    <location>
        <begin position="133"/>
        <end position="155"/>
    </location>
</feature>
<feature type="transmembrane region" description="Helical" evidence="1">
    <location>
        <begin position="78"/>
        <end position="97"/>
    </location>
</feature>
<accession>A0A7L5E4L0</accession>
<feature type="transmembrane region" description="Helical" evidence="1">
    <location>
        <begin position="167"/>
        <end position="187"/>
    </location>
</feature>